<keyword evidence="1" id="KW-1133">Transmembrane helix</keyword>
<reference evidence="3" key="1">
    <citation type="submission" date="2011-07" db="EMBL/GenBank/DDBJ databases">
        <title>Divergent evolution of antigenic variation in African trypanosomes.</title>
        <authorList>
            <person name="Jackson A.P."/>
            <person name="Berry A."/>
            <person name="Allison H.C."/>
            <person name="Burton P."/>
            <person name="Anderson J."/>
            <person name="Aslett M."/>
            <person name="Brown R."/>
            <person name="Corton N."/>
            <person name="Harris D."/>
            <person name="Hauser H."/>
            <person name="Gamble J."/>
            <person name="Gilderthorp R."/>
            <person name="McQuillan J."/>
            <person name="Quail M.A."/>
            <person name="Sanders M."/>
            <person name="Van Tonder A."/>
            <person name="Ginger M.L."/>
            <person name="Donelson J.E."/>
            <person name="Field M.C."/>
            <person name="Barry J.D."/>
            <person name="Berriman M."/>
            <person name="Hertz-Fowler C."/>
        </authorList>
    </citation>
    <scope>NUCLEOTIDE SEQUENCE [LARGE SCALE GENOMIC DNA]</scope>
    <source>
        <strain evidence="3">IL3000</strain>
    </source>
</reference>
<gene>
    <name evidence="2" type="ORF">TCIL3000_0_54560a</name>
</gene>
<feature type="transmembrane region" description="Helical" evidence="1">
    <location>
        <begin position="6"/>
        <end position="26"/>
    </location>
</feature>
<keyword evidence="1" id="KW-0472">Membrane</keyword>
<feature type="non-terminal residue" evidence="2">
    <location>
        <position position="1"/>
    </location>
</feature>
<dbReference type="Proteomes" id="UP000000702">
    <property type="component" value="Unassembled WGS sequence"/>
</dbReference>
<proteinExistence type="predicted"/>
<sequence length="45" mass="5111">LPLLSTTAITLISPLLFYIFLLFFFLHSLATALRRVLFFSFSATS</sequence>
<comment type="caution">
    <text evidence="2">The sequence shown here is derived from an EMBL/GenBank/DDBJ whole genome shotgun (WGS) entry which is preliminary data.</text>
</comment>
<dbReference type="AlphaFoldDB" id="F9WC91"/>
<accession>F9WC91</accession>
<dbReference type="VEuPathDB" id="TriTrypDB:TcIL3000_0_54560a"/>
<evidence type="ECO:0000256" key="1">
    <source>
        <dbReference type="SAM" id="Phobius"/>
    </source>
</evidence>
<protein>
    <submittedName>
        <fullName evidence="2">WGS project CAEQ00000000 data, annotated contig 2201</fullName>
    </submittedName>
</protein>
<reference evidence="2 3" key="2">
    <citation type="journal article" date="2012" name="Proc. Natl. Acad. Sci. U.S.A.">
        <title>Antigenic diversity is generated by distinct evolutionary mechanisms in African trypanosome species.</title>
        <authorList>
            <person name="Jackson A.P."/>
            <person name="Berry A."/>
            <person name="Aslett M."/>
            <person name="Allison H.C."/>
            <person name="Burton P."/>
            <person name="Vavrova-Anderson J."/>
            <person name="Brown R."/>
            <person name="Browne H."/>
            <person name="Corton N."/>
            <person name="Hauser H."/>
            <person name="Gamble J."/>
            <person name="Gilderthorp R."/>
            <person name="Marcello L."/>
            <person name="McQuillan J."/>
            <person name="Otto T.D."/>
            <person name="Quail M.A."/>
            <person name="Sanders M.J."/>
            <person name="van Tonder A."/>
            <person name="Ginger M.L."/>
            <person name="Field M.C."/>
            <person name="Barry J.D."/>
            <person name="Hertz-Fowler C."/>
            <person name="Berriman M."/>
        </authorList>
    </citation>
    <scope>NUCLEOTIDE SEQUENCE [LARGE SCALE GENOMIC DNA]</scope>
    <source>
        <strain evidence="2 3">IL3000</strain>
    </source>
</reference>
<evidence type="ECO:0000313" key="3">
    <source>
        <dbReference type="Proteomes" id="UP000000702"/>
    </source>
</evidence>
<evidence type="ECO:0000313" key="2">
    <source>
        <dbReference type="EMBL" id="CCD14884.1"/>
    </source>
</evidence>
<organism evidence="2 3">
    <name type="scientific">Trypanosoma congolense (strain IL3000)</name>
    <dbReference type="NCBI Taxonomy" id="1068625"/>
    <lineage>
        <taxon>Eukaryota</taxon>
        <taxon>Discoba</taxon>
        <taxon>Euglenozoa</taxon>
        <taxon>Kinetoplastea</taxon>
        <taxon>Metakinetoplastina</taxon>
        <taxon>Trypanosomatida</taxon>
        <taxon>Trypanosomatidae</taxon>
        <taxon>Trypanosoma</taxon>
        <taxon>Nannomonas</taxon>
    </lineage>
</organism>
<keyword evidence="3" id="KW-1185">Reference proteome</keyword>
<keyword evidence="1" id="KW-0812">Transmembrane</keyword>
<name>F9WC91_TRYCI</name>
<dbReference type="EMBL" id="CAEQ01001686">
    <property type="protein sequence ID" value="CCD14884.1"/>
    <property type="molecule type" value="Genomic_DNA"/>
</dbReference>